<keyword evidence="2" id="KW-1185">Reference proteome</keyword>
<reference evidence="1 2" key="1">
    <citation type="submission" date="2018-09" db="EMBL/GenBank/DDBJ databases">
        <authorList>
            <person name="Wang F."/>
        </authorList>
    </citation>
    <scope>NUCLEOTIDE SEQUENCE [LARGE SCALE GENOMIC DNA]</scope>
    <source>
        <strain evidence="1 2">PLHSC7-2</strain>
    </source>
</reference>
<evidence type="ECO:0000313" key="1">
    <source>
        <dbReference type="EMBL" id="RJG40018.1"/>
    </source>
</evidence>
<sequence>MNILMINQDVLQVYEQKQQVENLTTCQVMVAQHLYDAIDWLMCSESEPDCIVVNSSIHGFHKLSQQLATISAISPVPIVVFSPVQSNTAAQLYTELQHQGIKQVKLINQPFSQPVFENTISQWAEEVKSQSVQSNSRLTSWGSAITFQAKGKVTTKAAQHKQTSKHNNELTNPISILLNFTKQWLH</sequence>
<proteinExistence type="predicted"/>
<accession>A0A418YAQ4</accession>
<name>A0A418YAQ4_9GAMM</name>
<evidence type="ECO:0000313" key="2">
    <source>
        <dbReference type="Proteomes" id="UP000283255"/>
    </source>
</evidence>
<gene>
    <name evidence="1" type="ORF">D1Z90_17630</name>
</gene>
<dbReference type="RefSeq" id="WP_119912116.1">
    <property type="nucleotide sequence ID" value="NZ_QZCH01000031.1"/>
</dbReference>
<dbReference type="Proteomes" id="UP000283255">
    <property type="component" value="Unassembled WGS sequence"/>
</dbReference>
<reference evidence="1 2" key="2">
    <citation type="submission" date="2019-01" db="EMBL/GenBank/DDBJ databases">
        <title>Motilimonas pumilus sp. nov., isolated from the gut of sea cucumber (Apostichopus japonicus).</title>
        <authorList>
            <person name="Wang F.-Q."/>
            <person name="Ren L.-H."/>
            <person name="Lin Y.-W."/>
            <person name="Sun G.-H."/>
            <person name="Du Z.-J."/>
            <person name="Zhao J.-X."/>
            <person name="Liu X.-J."/>
            <person name="Liu L.-J."/>
        </authorList>
    </citation>
    <scope>NUCLEOTIDE SEQUENCE [LARGE SCALE GENOMIC DNA]</scope>
    <source>
        <strain evidence="1 2">PLHSC7-2</strain>
    </source>
</reference>
<dbReference type="EMBL" id="QZCH01000031">
    <property type="protein sequence ID" value="RJG40018.1"/>
    <property type="molecule type" value="Genomic_DNA"/>
</dbReference>
<dbReference type="AlphaFoldDB" id="A0A418YAQ4"/>
<organism evidence="1 2">
    <name type="scientific">Motilimonas pumila</name>
    <dbReference type="NCBI Taxonomy" id="2303987"/>
    <lineage>
        <taxon>Bacteria</taxon>
        <taxon>Pseudomonadati</taxon>
        <taxon>Pseudomonadota</taxon>
        <taxon>Gammaproteobacteria</taxon>
        <taxon>Alteromonadales</taxon>
        <taxon>Alteromonadales genera incertae sedis</taxon>
        <taxon>Motilimonas</taxon>
    </lineage>
</organism>
<comment type="caution">
    <text evidence="1">The sequence shown here is derived from an EMBL/GenBank/DDBJ whole genome shotgun (WGS) entry which is preliminary data.</text>
</comment>
<protein>
    <submittedName>
        <fullName evidence="1">Uncharacterized protein</fullName>
    </submittedName>
</protein>